<dbReference type="InterPro" id="IPR029056">
    <property type="entry name" value="Ribokinase-like"/>
</dbReference>
<dbReference type="SUPFAM" id="SSF53613">
    <property type="entry name" value="Ribokinase-like"/>
    <property type="match status" value="1"/>
</dbReference>
<gene>
    <name evidence="7" type="ORF">H9741_00760</name>
</gene>
<evidence type="ECO:0000256" key="1">
    <source>
        <dbReference type="ARBA" id="ARBA00010688"/>
    </source>
</evidence>
<evidence type="ECO:0000256" key="3">
    <source>
        <dbReference type="ARBA" id="ARBA00022741"/>
    </source>
</evidence>
<name>A0A9D2AFJ6_9FIRM</name>
<dbReference type="Proteomes" id="UP000824204">
    <property type="component" value="Unassembled WGS sequence"/>
</dbReference>
<keyword evidence="2" id="KW-0808">Transferase</keyword>
<sequence>MILCVGEILVDMIGTNRDGSFFYERKAGGAPFNVACGVKQFGAQSAFVGCVGDDIIGNFLEKFARARDLDVLLLKRDETRNTTLAFVELDEQGERSFCFFRKNTADYILPEVDEETLAKSDIVHIGSLMLSEKEGREYAGRLARRAREAGKLVSFDVNFRTDIFRDEAEAVRLYKEQIALADIVKFSEDEVDIFTKEYVHSLSDKLVCVSLGARGSEWRFGGKNNIVPAIRVKPVDTTGAGDAFYAGMLAKLDGVAREQWTDEFLNKAFAFANVCGALNTLGRGAIDNLPTLAQVEEKL</sequence>
<dbReference type="EMBL" id="DXFX01000009">
    <property type="protein sequence ID" value="HIX06987.1"/>
    <property type="molecule type" value="Genomic_DNA"/>
</dbReference>
<dbReference type="PANTHER" id="PTHR43085:SF1">
    <property type="entry name" value="PSEUDOURIDINE KINASE-RELATED"/>
    <property type="match status" value="1"/>
</dbReference>
<dbReference type="InterPro" id="IPR002173">
    <property type="entry name" value="Carboh/pur_kinase_PfkB_CS"/>
</dbReference>
<feature type="domain" description="Carbohydrate kinase PfkB" evidence="6">
    <location>
        <begin position="2"/>
        <end position="291"/>
    </location>
</feature>
<evidence type="ECO:0000256" key="4">
    <source>
        <dbReference type="ARBA" id="ARBA00022777"/>
    </source>
</evidence>
<dbReference type="GO" id="GO:0005524">
    <property type="term" value="F:ATP binding"/>
    <property type="evidence" value="ECO:0007669"/>
    <property type="project" value="UniProtKB-KW"/>
</dbReference>
<dbReference type="AlphaFoldDB" id="A0A9D2AFJ6"/>
<protein>
    <submittedName>
        <fullName evidence="7">Carbohydrate kinase</fullName>
    </submittedName>
</protein>
<comment type="similarity">
    <text evidence="1">Belongs to the carbohydrate kinase PfkB family.</text>
</comment>
<keyword evidence="4 7" id="KW-0418">Kinase</keyword>
<evidence type="ECO:0000259" key="6">
    <source>
        <dbReference type="Pfam" id="PF00294"/>
    </source>
</evidence>
<accession>A0A9D2AFJ6</accession>
<evidence type="ECO:0000256" key="2">
    <source>
        <dbReference type="ARBA" id="ARBA00022679"/>
    </source>
</evidence>
<dbReference type="PROSITE" id="PS00583">
    <property type="entry name" value="PFKB_KINASES_1"/>
    <property type="match status" value="1"/>
</dbReference>
<dbReference type="GO" id="GO:0016301">
    <property type="term" value="F:kinase activity"/>
    <property type="evidence" value="ECO:0007669"/>
    <property type="project" value="UniProtKB-KW"/>
</dbReference>
<dbReference type="InterPro" id="IPR011611">
    <property type="entry name" value="PfkB_dom"/>
</dbReference>
<dbReference type="Gene3D" id="3.40.1190.20">
    <property type="match status" value="1"/>
</dbReference>
<evidence type="ECO:0000313" key="7">
    <source>
        <dbReference type="EMBL" id="HIX06987.1"/>
    </source>
</evidence>
<dbReference type="InterPro" id="IPR050306">
    <property type="entry name" value="PfkB_Carbo_kinase"/>
</dbReference>
<evidence type="ECO:0000256" key="5">
    <source>
        <dbReference type="ARBA" id="ARBA00022840"/>
    </source>
</evidence>
<keyword evidence="5" id="KW-0067">ATP-binding</keyword>
<dbReference type="Pfam" id="PF00294">
    <property type="entry name" value="PfkB"/>
    <property type="match status" value="1"/>
</dbReference>
<reference evidence="7" key="1">
    <citation type="journal article" date="2021" name="PeerJ">
        <title>Extensive microbial diversity within the chicken gut microbiome revealed by metagenomics and culture.</title>
        <authorList>
            <person name="Gilroy R."/>
            <person name="Ravi A."/>
            <person name="Getino M."/>
            <person name="Pursley I."/>
            <person name="Horton D.L."/>
            <person name="Alikhan N.F."/>
            <person name="Baker D."/>
            <person name="Gharbi K."/>
            <person name="Hall N."/>
            <person name="Watson M."/>
            <person name="Adriaenssens E.M."/>
            <person name="Foster-Nyarko E."/>
            <person name="Jarju S."/>
            <person name="Secka A."/>
            <person name="Antonio M."/>
            <person name="Oren A."/>
            <person name="Chaudhuri R.R."/>
            <person name="La Ragione R."/>
            <person name="Hildebrand F."/>
            <person name="Pallen M.J."/>
        </authorList>
    </citation>
    <scope>NUCLEOTIDE SEQUENCE</scope>
    <source>
        <strain evidence="7">811</strain>
    </source>
</reference>
<evidence type="ECO:0000313" key="8">
    <source>
        <dbReference type="Proteomes" id="UP000824204"/>
    </source>
</evidence>
<reference evidence="7" key="2">
    <citation type="submission" date="2021-04" db="EMBL/GenBank/DDBJ databases">
        <authorList>
            <person name="Gilroy R."/>
        </authorList>
    </citation>
    <scope>NUCLEOTIDE SEQUENCE</scope>
    <source>
        <strain evidence="7">811</strain>
    </source>
</reference>
<dbReference type="PROSITE" id="PS00584">
    <property type="entry name" value="PFKB_KINASES_2"/>
    <property type="match status" value="1"/>
</dbReference>
<keyword evidence="3" id="KW-0547">Nucleotide-binding</keyword>
<dbReference type="PANTHER" id="PTHR43085">
    <property type="entry name" value="HEXOKINASE FAMILY MEMBER"/>
    <property type="match status" value="1"/>
</dbReference>
<proteinExistence type="inferred from homology"/>
<comment type="caution">
    <text evidence="7">The sequence shown here is derived from an EMBL/GenBank/DDBJ whole genome shotgun (WGS) entry which is preliminary data.</text>
</comment>
<organism evidence="7 8">
    <name type="scientific">Candidatus Borkfalkia faecipullorum</name>
    <dbReference type="NCBI Taxonomy" id="2838510"/>
    <lineage>
        <taxon>Bacteria</taxon>
        <taxon>Bacillati</taxon>
        <taxon>Bacillota</taxon>
        <taxon>Clostridia</taxon>
        <taxon>Christensenellales</taxon>
        <taxon>Christensenellaceae</taxon>
        <taxon>Candidatus Borkfalkia</taxon>
    </lineage>
</organism>
<dbReference type="CDD" id="cd01167">
    <property type="entry name" value="bac_FRK"/>
    <property type="match status" value="1"/>
</dbReference>